<dbReference type="AlphaFoldDB" id="A0AAW2Q0H1"/>
<gene>
    <name evidence="1" type="ORF">Sradi_3816100</name>
</gene>
<dbReference type="EMBL" id="JACGWJ010000016">
    <property type="protein sequence ID" value="KAL0361316.1"/>
    <property type="molecule type" value="Genomic_DNA"/>
</dbReference>
<name>A0AAW2Q0H1_SESRA</name>
<comment type="caution">
    <text evidence="1">The sequence shown here is derived from an EMBL/GenBank/DDBJ whole genome shotgun (WGS) entry which is preliminary data.</text>
</comment>
<accession>A0AAW2Q0H1</accession>
<evidence type="ECO:0000313" key="1">
    <source>
        <dbReference type="EMBL" id="KAL0361316.1"/>
    </source>
</evidence>
<reference evidence="1" key="2">
    <citation type="journal article" date="2024" name="Plant">
        <title>Genomic evolution and insights into agronomic trait innovations of Sesamum species.</title>
        <authorList>
            <person name="Miao H."/>
            <person name="Wang L."/>
            <person name="Qu L."/>
            <person name="Liu H."/>
            <person name="Sun Y."/>
            <person name="Le M."/>
            <person name="Wang Q."/>
            <person name="Wei S."/>
            <person name="Zheng Y."/>
            <person name="Lin W."/>
            <person name="Duan Y."/>
            <person name="Cao H."/>
            <person name="Xiong S."/>
            <person name="Wang X."/>
            <person name="Wei L."/>
            <person name="Li C."/>
            <person name="Ma Q."/>
            <person name="Ju M."/>
            <person name="Zhao R."/>
            <person name="Li G."/>
            <person name="Mu C."/>
            <person name="Tian Q."/>
            <person name="Mei H."/>
            <person name="Zhang T."/>
            <person name="Gao T."/>
            <person name="Zhang H."/>
        </authorList>
    </citation>
    <scope>NUCLEOTIDE SEQUENCE</scope>
    <source>
        <strain evidence="1">G02</strain>
    </source>
</reference>
<protein>
    <recommendedName>
        <fullName evidence="2">Secreted protein</fullName>
    </recommendedName>
</protein>
<proteinExistence type="predicted"/>
<reference evidence="1" key="1">
    <citation type="submission" date="2020-06" db="EMBL/GenBank/DDBJ databases">
        <authorList>
            <person name="Li T."/>
            <person name="Hu X."/>
            <person name="Zhang T."/>
            <person name="Song X."/>
            <person name="Zhang H."/>
            <person name="Dai N."/>
            <person name="Sheng W."/>
            <person name="Hou X."/>
            <person name="Wei L."/>
        </authorList>
    </citation>
    <scope>NUCLEOTIDE SEQUENCE</scope>
    <source>
        <strain evidence="1">G02</strain>
        <tissue evidence="1">Leaf</tissue>
    </source>
</reference>
<sequence length="68" mass="7359">MAAIFATASTSITTLAAFHQTTFTARALESSSVRGTKPRAYPDVMAVELLVVQHLDRVPHGLFILESD</sequence>
<evidence type="ECO:0008006" key="2">
    <source>
        <dbReference type="Google" id="ProtNLM"/>
    </source>
</evidence>
<organism evidence="1">
    <name type="scientific">Sesamum radiatum</name>
    <name type="common">Black benniseed</name>
    <dbReference type="NCBI Taxonomy" id="300843"/>
    <lineage>
        <taxon>Eukaryota</taxon>
        <taxon>Viridiplantae</taxon>
        <taxon>Streptophyta</taxon>
        <taxon>Embryophyta</taxon>
        <taxon>Tracheophyta</taxon>
        <taxon>Spermatophyta</taxon>
        <taxon>Magnoliopsida</taxon>
        <taxon>eudicotyledons</taxon>
        <taxon>Gunneridae</taxon>
        <taxon>Pentapetalae</taxon>
        <taxon>asterids</taxon>
        <taxon>lamiids</taxon>
        <taxon>Lamiales</taxon>
        <taxon>Pedaliaceae</taxon>
        <taxon>Sesamum</taxon>
    </lineage>
</organism>